<name>A0A7W9LGH0_9ACTN</name>
<feature type="transmembrane region" description="Helical" evidence="1">
    <location>
        <begin position="187"/>
        <end position="215"/>
    </location>
</feature>
<keyword evidence="1" id="KW-0472">Membrane</keyword>
<sequence length="262" mass="26808">MSAVRAELTKILTLPRVWIATGVVLALHVLVLVQSVRLTAEAVAGITPDGVIEIFIGTPQPATEAILGLLAASSLQMGLLVPVLAAMIAGQEFRSHQLGVTVLAMPRRGRLVAAKALATAVYLLLMAVVIAGISTAFMYAAVRDWNPGLLVTGPAVLGHGKFVAFAVLFGLTGFGVTVVARSTLVGVIVTIAQIAVTMTQALAGAAPALDALLPVSAARNLLLDPGINRLTAGPGHALLVLVAWAGATTAVAGITLSRRDAR</sequence>
<dbReference type="Proteomes" id="UP000579153">
    <property type="component" value="Unassembled WGS sequence"/>
</dbReference>
<keyword evidence="3" id="KW-1185">Reference proteome</keyword>
<keyword evidence="1" id="KW-0812">Transmembrane</keyword>
<feature type="transmembrane region" description="Helical" evidence="1">
    <location>
        <begin position="65"/>
        <end position="90"/>
    </location>
</feature>
<evidence type="ECO:0000256" key="1">
    <source>
        <dbReference type="SAM" id="Phobius"/>
    </source>
</evidence>
<protein>
    <submittedName>
        <fullName evidence="2">ABC-type transport system involved in multi-copper enzyme maturation permease subunit</fullName>
    </submittedName>
</protein>
<gene>
    <name evidence="2" type="ORF">HD596_009722</name>
</gene>
<accession>A0A7W9LGH0</accession>
<feature type="transmembrane region" description="Helical" evidence="1">
    <location>
        <begin position="111"/>
        <end position="142"/>
    </location>
</feature>
<comment type="caution">
    <text evidence="2">The sequence shown here is derived from an EMBL/GenBank/DDBJ whole genome shotgun (WGS) entry which is preliminary data.</text>
</comment>
<feature type="transmembrane region" description="Helical" evidence="1">
    <location>
        <begin position="12"/>
        <end position="33"/>
    </location>
</feature>
<proteinExistence type="predicted"/>
<reference evidence="2 3" key="1">
    <citation type="submission" date="2020-08" db="EMBL/GenBank/DDBJ databases">
        <title>Sequencing the genomes of 1000 actinobacteria strains.</title>
        <authorList>
            <person name="Klenk H.-P."/>
        </authorList>
    </citation>
    <scope>NUCLEOTIDE SEQUENCE [LARGE SCALE GENOMIC DNA]</scope>
    <source>
        <strain evidence="2 3">DSM 45507</strain>
    </source>
</reference>
<evidence type="ECO:0000313" key="2">
    <source>
        <dbReference type="EMBL" id="MBB5782966.1"/>
    </source>
</evidence>
<keyword evidence="1" id="KW-1133">Transmembrane helix</keyword>
<feature type="transmembrane region" description="Helical" evidence="1">
    <location>
        <begin position="235"/>
        <end position="256"/>
    </location>
</feature>
<evidence type="ECO:0000313" key="3">
    <source>
        <dbReference type="Proteomes" id="UP000579153"/>
    </source>
</evidence>
<dbReference type="AlphaFoldDB" id="A0A7W9LGH0"/>
<organism evidence="2 3">
    <name type="scientific">Nonomuraea jabiensis</name>
    <dbReference type="NCBI Taxonomy" id="882448"/>
    <lineage>
        <taxon>Bacteria</taxon>
        <taxon>Bacillati</taxon>
        <taxon>Actinomycetota</taxon>
        <taxon>Actinomycetes</taxon>
        <taxon>Streptosporangiales</taxon>
        <taxon>Streptosporangiaceae</taxon>
        <taxon>Nonomuraea</taxon>
    </lineage>
</organism>
<dbReference type="RefSeq" id="WP_185075989.1">
    <property type="nucleotide sequence ID" value="NZ_JACHMB010000001.1"/>
</dbReference>
<dbReference type="EMBL" id="JACHMB010000001">
    <property type="protein sequence ID" value="MBB5782966.1"/>
    <property type="molecule type" value="Genomic_DNA"/>
</dbReference>
<feature type="transmembrane region" description="Helical" evidence="1">
    <location>
        <begin position="162"/>
        <end position="180"/>
    </location>
</feature>